<feature type="transmembrane region" description="Helical" evidence="1">
    <location>
        <begin position="115"/>
        <end position="134"/>
    </location>
</feature>
<protein>
    <submittedName>
        <fullName evidence="2">Uncharacterized protein</fullName>
    </submittedName>
</protein>
<proteinExistence type="predicted"/>
<keyword evidence="3" id="KW-1185">Reference proteome</keyword>
<feature type="transmembrane region" description="Helical" evidence="1">
    <location>
        <begin position="55"/>
        <end position="76"/>
    </location>
</feature>
<organism evidence="2 3">
    <name type="scientific">Litoribrevibacter euphylliae</name>
    <dbReference type="NCBI Taxonomy" id="1834034"/>
    <lineage>
        <taxon>Bacteria</taxon>
        <taxon>Pseudomonadati</taxon>
        <taxon>Pseudomonadota</taxon>
        <taxon>Gammaproteobacteria</taxon>
        <taxon>Oceanospirillales</taxon>
        <taxon>Oceanospirillaceae</taxon>
        <taxon>Litoribrevibacter</taxon>
    </lineage>
</organism>
<evidence type="ECO:0000313" key="2">
    <source>
        <dbReference type="EMBL" id="MFC3149756.1"/>
    </source>
</evidence>
<evidence type="ECO:0000256" key="1">
    <source>
        <dbReference type="SAM" id="Phobius"/>
    </source>
</evidence>
<reference evidence="3" key="1">
    <citation type="journal article" date="2019" name="Int. J. Syst. Evol. Microbiol.">
        <title>The Global Catalogue of Microorganisms (GCM) 10K type strain sequencing project: providing services to taxonomists for standard genome sequencing and annotation.</title>
        <authorList>
            <consortium name="The Broad Institute Genomics Platform"/>
            <consortium name="The Broad Institute Genome Sequencing Center for Infectious Disease"/>
            <person name="Wu L."/>
            <person name="Ma J."/>
        </authorList>
    </citation>
    <scope>NUCLEOTIDE SEQUENCE [LARGE SCALE GENOMIC DNA]</scope>
    <source>
        <strain evidence="3">KCTC 52438</strain>
    </source>
</reference>
<feature type="transmembrane region" description="Helical" evidence="1">
    <location>
        <begin position="88"/>
        <end position="109"/>
    </location>
</feature>
<keyword evidence="1" id="KW-0812">Transmembrane</keyword>
<name>A0ABV7HDX8_9GAMM</name>
<keyword evidence="1" id="KW-1133">Transmembrane helix</keyword>
<dbReference type="EMBL" id="JBHRSZ010000002">
    <property type="protein sequence ID" value="MFC3149756.1"/>
    <property type="molecule type" value="Genomic_DNA"/>
</dbReference>
<dbReference type="Proteomes" id="UP001595476">
    <property type="component" value="Unassembled WGS sequence"/>
</dbReference>
<evidence type="ECO:0000313" key="3">
    <source>
        <dbReference type="Proteomes" id="UP001595476"/>
    </source>
</evidence>
<sequence length="150" mass="16701">MGSFINRLLNRIKIQMKQTSLQYKLISALLACFIYGSWAYYINSGDEWSDGLNSAFAQGVSSFFLTLSIVIAVTFLYQTIKVSGWLKVVLPSFITAIAVAVFLVTVHWWIGTQHILITILPSIIVASIFCLVTASKLKMLNLASECVIEE</sequence>
<comment type="caution">
    <text evidence="2">The sequence shown here is derived from an EMBL/GenBank/DDBJ whole genome shotgun (WGS) entry which is preliminary data.</text>
</comment>
<keyword evidence="1" id="KW-0472">Membrane</keyword>
<gene>
    <name evidence="2" type="ORF">ACFOEK_01810</name>
</gene>
<feature type="transmembrane region" description="Helical" evidence="1">
    <location>
        <begin position="21"/>
        <end position="43"/>
    </location>
</feature>
<accession>A0ABV7HDX8</accession>